<dbReference type="PANTHER" id="PTHR30055:SF146">
    <property type="entry name" value="HTH-TYPE TRANSCRIPTIONAL DUAL REGULATOR CECR"/>
    <property type="match status" value="1"/>
</dbReference>
<dbReference type="InterPro" id="IPR009057">
    <property type="entry name" value="Homeodomain-like_sf"/>
</dbReference>
<keyword evidence="1 2" id="KW-0238">DNA-binding</keyword>
<dbReference type="Pfam" id="PF00440">
    <property type="entry name" value="TetR_N"/>
    <property type="match status" value="1"/>
</dbReference>
<dbReference type="PRINTS" id="PR00455">
    <property type="entry name" value="HTHTETR"/>
</dbReference>
<evidence type="ECO:0000259" key="3">
    <source>
        <dbReference type="PROSITE" id="PS50977"/>
    </source>
</evidence>
<dbReference type="InterPro" id="IPR039536">
    <property type="entry name" value="TetR_C_Proteobacteria"/>
</dbReference>
<dbReference type="GO" id="GO:0003700">
    <property type="term" value="F:DNA-binding transcription factor activity"/>
    <property type="evidence" value="ECO:0007669"/>
    <property type="project" value="TreeGrafter"/>
</dbReference>
<comment type="caution">
    <text evidence="4">The sequence shown here is derived from an EMBL/GenBank/DDBJ whole genome shotgun (WGS) entry which is preliminary data.</text>
</comment>
<evidence type="ECO:0000313" key="5">
    <source>
        <dbReference type="Proteomes" id="UP000630353"/>
    </source>
</evidence>
<protein>
    <submittedName>
        <fullName evidence="4">TetR family transcriptional regulator</fullName>
    </submittedName>
</protein>
<dbReference type="EMBL" id="BMZS01000001">
    <property type="protein sequence ID" value="GHD39251.1"/>
    <property type="molecule type" value="Genomic_DNA"/>
</dbReference>
<dbReference type="SUPFAM" id="SSF48498">
    <property type="entry name" value="Tetracyclin repressor-like, C-terminal domain"/>
    <property type="match status" value="1"/>
</dbReference>
<dbReference type="GO" id="GO:0000976">
    <property type="term" value="F:transcription cis-regulatory region binding"/>
    <property type="evidence" value="ECO:0007669"/>
    <property type="project" value="TreeGrafter"/>
</dbReference>
<dbReference type="PANTHER" id="PTHR30055">
    <property type="entry name" value="HTH-TYPE TRANSCRIPTIONAL REGULATOR RUTR"/>
    <property type="match status" value="1"/>
</dbReference>
<gene>
    <name evidence="4" type="ORF">GCM10017083_00910</name>
</gene>
<dbReference type="PROSITE" id="PS50977">
    <property type="entry name" value="HTH_TETR_2"/>
    <property type="match status" value="1"/>
</dbReference>
<evidence type="ECO:0000256" key="2">
    <source>
        <dbReference type="PROSITE-ProRule" id="PRU00335"/>
    </source>
</evidence>
<dbReference type="Pfam" id="PF14246">
    <property type="entry name" value="TetR_C_7"/>
    <property type="match status" value="1"/>
</dbReference>
<dbReference type="InterPro" id="IPR001647">
    <property type="entry name" value="HTH_TetR"/>
</dbReference>
<dbReference type="AlphaFoldDB" id="A0A919CMI1"/>
<proteinExistence type="predicted"/>
<evidence type="ECO:0000256" key="1">
    <source>
        <dbReference type="ARBA" id="ARBA00023125"/>
    </source>
</evidence>
<name>A0A919CMI1_9PROT</name>
<organism evidence="4 5">
    <name type="scientific">Thalassobaculum fulvum</name>
    <dbReference type="NCBI Taxonomy" id="1633335"/>
    <lineage>
        <taxon>Bacteria</taxon>
        <taxon>Pseudomonadati</taxon>
        <taxon>Pseudomonadota</taxon>
        <taxon>Alphaproteobacteria</taxon>
        <taxon>Rhodospirillales</taxon>
        <taxon>Thalassobaculaceae</taxon>
        <taxon>Thalassobaculum</taxon>
    </lineage>
</organism>
<accession>A0A919CMI1</accession>
<feature type="domain" description="HTH tetR-type" evidence="3">
    <location>
        <begin position="16"/>
        <end position="76"/>
    </location>
</feature>
<reference evidence="4" key="1">
    <citation type="journal article" date="2014" name="Int. J. Syst. Evol. Microbiol.">
        <title>Complete genome sequence of Corynebacterium casei LMG S-19264T (=DSM 44701T), isolated from a smear-ripened cheese.</title>
        <authorList>
            <consortium name="US DOE Joint Genome Institute (JGI-PGF)"/>
            <person name="Walter F."/>
            <person name="Albersmeier A."/>
            <person name="Kalinowski J."/>
            <person name="Ruckert C."/>
        </authorList>
    </citation>
    <scope>NUCLEOTIDE SEQUENCE</scope>
    <source>
        <strain evidence="4">KCTC 42651</strain>
    </source>
</reference>
<reference evidence="4" key="2">
    <citation type="submission" date="2020-09" db="EMBL/GenBank/DDBJ databases">
        <authorList>
            <person name="Sun Q."/>
            <person name="Kim S."/>
        </authorList>
    </citation>
    <scope>NUCLEOTIDE SEQUENCE</scope>
    <source>
        <strain evidence="4">KCTC 42651</strain>
    </source>
</reference>
<sequence length="224" mass="24214">MRRDSEPDRQVGPRGQARRRALLDAAARLFVTKGYDNTTLSDLVEAAGGSRATIYELFGDKAGLFRAMMEETNGRILDLLVAGRPAAPVPPEEALVRFATGFLTGILNDDVRAVVRVLVSESGRIPDVAEAFWESGPSVMVARVADCLRKLAEGNGLRVEDPEDAAQIFLGMVVGEFFMKGLILPGRPVTEDEIDRRVRYAVRLFLDGIRAAPAAGDAAVSGRS</sequence>
<dbReference type="InterPro" id="IPR036271">
    <property type="entry name" value="Tet_transcr_reg_TetR-rel_C_sf"/>
</dbReference>
<dbReference type="Gene3D" id="1.10.10.60">
    <property type="entry name" value="Homeodomain-like"/>
    <property type="match status" value="1"/>
</dbReference>
<dbReference type="RefSeq" id="WP_189986940.1">
    <property type="nucleotide sequence ID" value="NZ_BMZS01000001.1"/>
</dbReference>
<evidence type="ECO:0000313" key="4">
    <source>
        <dbReference type="EMBL" id="GHD39251.1"/>
    </source>
</evidence>
<dbReference type="InterPro" id="IPR050109">
    <property type="entry name" value="HTH-type_TetR-like_transc_reg"/>
</dbReference>
<dbReference type="Gene3D" id="1.10.357.10">
    <property type="entry name" value="Tetracycline Repressor, domain 2"/>
    <property type="match status" value="1"/>
</dbReference>
<dbReference type="Proteomes" id="UP000630353">
    <property type="component" value="Unassembled WGS sequence"/>
</dbReference>
<feature type="DNA-binding region" description="H-T-H motif" evidence="2">
    <location>
        <begin position="39"/>
        <end position="58"/>
    </location>
</feature>
<dbReference type="SUPFAM" id="SSF46689">
    <property type="entry name" value="Homeodomain-like"/>
    <property type="match status" value="1"/>
</dbReference>
<keyword evidence="5" id="KW-1185">Reference proteome</keyword>